<feature type="compositionally biased region" description="Low complexity" evidence="1">
    <location>
        <begin position="97"/>
        <end position="109"/>
    </location>
</feature>
<proteinExistence type="predicted"/>
<dbReference type="AlphaFoldDB" id="A0A2A4B6F6"/>
<dbReference type="OrthoDB" id="10006821at2"/>
<dbReference type="EMBL" id="NWMW01000001">
    <property type="protein sequence ID" value="PCD03214.1"/>
    <property type="molecule type" value="Genomic_DNA"/>
</dbReference>
<comment type="caution">
    <text evidence="2">The sequence shown here is derived from an EMBL/GenBank/DDBJ whole genome shotgun (WGS) entry which is preliminary data.</text>
</comment>
<evidence type="ECO:0000256" key="1">
    <source>
        <dbReference type="SAM" id="MobiDB-lite"/>
    </source>
</evidence>
<keyword evidence="3" id="KW-1185">Reference proteome</keyword>
<evidence type="ECO:0000313" key="2">
    <source>
        <dbReference type="EMBL" id="PCD03214.1"/>
    </source>
</evidence>
<dbReference type="Proteomes" id="UP000218366">
    <property type="component" value="Unassembled WGS sequence"/>
</dbReference>
<sequence length="198" mass="21433">MSPVANDRPVHTAPPPRRGDPAPEPEQRARFEDALSRREPRQEGKQLHGEQPAPDLAQLGHAPYQGFDLTQDQGRRDRGTREEALAMLDGLRPAPAPAQLPADAAPSALPQAAALPTTHAEFAQRLDLPTQPLGGEFQLSMSDTRWLASHAVVARDNAGGLSLDVSTNSDSDAEAQRAELRARLEARGHRIDRIDFAG</sequence>
<accession>A0A2A4B6F6</accession>
<feature type="compositionally biased region" description="Basic and acidic residues" evidence="1">
    <location>
        <begin position="17"/>
        <end position="48"/>
    </location>
</feature>
<gene>
    <name evidence="2" type="ORF">COC42_01990</name>
</gene>
<dbReference type="RefSeq" id="WP_096341613.1">
    <property type="nucleotide sequence ID" value="NZ_NWMW01000001.1"/>
</dbReference>
<reference evidence="2 3" key="1">
    <citation type="submission" date="2017-09" db="EMBL/GenBank/DDBJ databases">
        <title>Sphingomonas spermidinifaciens 9NM-10, whole genome shotgun sequence.</title>
        <authorList>
            <person name="Feng G."/>
            <person name="Zhu H."/>
        </authorList>
    </citation>
    <scope>NUCLEOTIDE SEQUENCE [LARGE SCALE GENOMIC DNA]</scope>
    <source>
        <strain evidence="2 3">9NM-10</strain>
    </source>
</reference>
<feature type="compositionally biased region" description="Basic and acidic residues" evidence="1">
    <location>
        <begin position="73"/>
        <end position="84"/>
    </location>
</feature>
<organism evidence="2 3">
    <name type="scientific">Sphingomonas spermidinifaciens</name>
    <dbReference type="NCBI Taxonomy" id="1141889"/>
    <lineage>
        <taxon>Bacteria</taxon>
        <taxon>Pseudomonadati</taxon>
        <taxon>Pseudomonadota</taxon>
        <taxon>Alphaproteobacteria</taxon>
        <taxon>Sphingomonadales</taxon>
        <taxon>Sphingomonadaceae</taxon>
        <taxon>Sphingomonas</taxon>
    </lineage>
</organism>
<name>A0A2A4B6F6_9SPHN</name>
<feature type="region of interest" description="Disordered" evidence="1">
    <location>
        <begin position="1"/>
        <end position="109"/>
    </location>
</feature>
<protein>
    <submittedName>
        <fullName evidence="2">Uncharacterized protein</fullName>
    </submittedName>
</protein>
<evidence type="ECO:0000313" key="3">
    <source>
        <dbReference type="Proteomes" id="UP000218366"/>
    </source>
</evidence>